<dbReference type="EMBL" id="CP081303">
    <property type="protein sequence ID" value="QZE15540.1"/>
    <property type="molecule type" value="Genomic_DNA"/>
</dbReference>
<accession>A0AC61NKY9</accession>
<proteinExistence type="predicted"/>
<name>A0AC61NKY9_9BACT</name>
<evidence type="ECO:0000313" key="2">
    <source>
        <dbReference type="Proteomes" id="UP000826212"/>
    </source>
</evidence>
<reference evidence="1" key="1">
    <citation type="submission" date="2021-08" db="EMBL/GenBank/DDBJ databases">
        <title>Novel anaerobic bacterium isolated from sea squirt in East Sea, Republic of Korea.</title>
        <authorList>
            <person name="Nguyen T.H."/>
            <person name="Li Z."/>
            <person name="Lee Y.-J."/>
            <person name="Ko J."/>
            <person name="Kim S.-G."/>
        </authorList>
    </citation>
    <scope>NUCLEOTIDE SEQUENCE</scope>
    <source>
        <strain evidence="1">KCTC 25031</strain>
    </source>
</reference>
<evidence type="ECO:0000313" key="1">
    <source>
        <dbReference type="EMBL" id="QZE15540.1"/>
    </source>
</evidence>
<dbReference type="Proteomes" id="UP000826212">
    <property type="component" value="Chromosome"/>
</dbReference>
<gene>
    <name evidence="1" type="ORF">K4L44_06825</name>
</gene>
<organism evidence="1 2">
    <name type="scientific">Halosquirtibacter laminarini</name>
    <dbReference type="NCBI Taxonomy" id="3374600"/>
    <lineage>
        <taxon>Bacteria</taxon>
        <taxon>Pseudomonadati</taxon>
        <taxon>Bacteroidota</taxon>
        <taxon>Bacteroidia</taxon>
        <taxon>Marinilabiliales</taxon>
        <taxon>Prolixibacteraceae</taxon>
        <taxon>Halosquirtibacter</taxon>
    </lineage>
</organism>
<keyword evidence="2" id="KW-1185">Reference proteome</keyword>
<sequence>MIQYTATKQLSIEEFQHPFGKSLNPNNKWVLLSNAIDWDLFATYYYEKMSRKRGAPSKDARLVLGSLIIKHMCNLSDQATIEMIQENIYMHCFVGLSSFSWDPIFDSALYSN</sequence>
<protein>
    <submittedName>
        <fullName evidence="1">Transposase</fullName>
    </submittedName>
</protein>